<sequence length="591" mass="67298">MYQTLKKKLLSVFGLTSGVRASRLLDIGGLGDRKPSELLAEMRSLAGGHTSCLLFEQLFLRQMPEDVRMQLAREDFSDLDELGVRADEFWQSKSSNHGIGALKKHTTKPPIHKEKVSLDYNHSRHDTEICYYHRTFGSKAKKCTIPCSYNDSKVGSLTFNVHNNLLLYLSDQRSHKGFLVDTGAEISLLPVSKSDRLKPSTGPLLTAANLSKIRTYGQRHTKVIFNNIPYTWSFTVADVSQPLIGADFLRWFGLTVDLRNKSIGSSETVISQCNDKSVNQLKLSSIKKHIQPQFARILDDFPSIMQQNFPVNRPKHNTKHFIVTEGRPVNSKARRLAPDKLQKAREEFQNMLRLGIVRRSNSCWASPLHMVPKDSGSWRPCGDYRLVNDATKPDRYPIPHMQDFVSCLSGSQIFSKIDLIHGYHQIPVNEEDIAKTAVITPFGLFEYLRMPFGLKNAAQTFQRLMDEVGQGLDFIYIYLDDILIFSKTQEEHVDHVCQLAKRLLDYDLVINLDKCLFGQEVIDFLGYRISKSGVTTLPDKVKVIQEFVKPSTTKQLQEFIGLINFYHRFIPNVAKTMQPLYSALKGKLVRL</sequence>
<dbReference type="Proteomes" id="UP000031668">
    <property type="component" value="Unassembled WGS sequence"/>
</dbReference>
<comment type="caution">
    <text evidence="9">The sequence shown here is derived from an EMBL/GenBank/DDBJ whole genome shotgun (WGS) entry which is preliminary data.</text>
</comment>
<dbReference type="SUPFAM" id="SSF50630">
    <property type="entry name" value="Acid proteases"/>
    <property type="match status" value="1"/>
</dbReference>
<dbReference type="SUPFAM" id="SSF56672">
    <property type="entry name" value="DNA/RNA polymerases"/>
    <property type="match status" value="1"/>
</dbReference>
<dbReference type="CDD" id="cd01647">
    <property type="entry name" value="RT_LTR"/>
    <property type="match status" value="1"/>
</dbReference>
<evidence type="ECO:0000256" key="1">
    <source>
        <dbReference type="ARBA" id="ARBA00022670"/>
    </source>
</evidence>
<dbReference type="EMBL" id="JWZT01004591">
    <property type="protein sequence ID" value="KII63791.1"/>
    <property type="molecule type" value="Genomic_DNA"/>
</dbReference>
<evidence type="ECO:0000256" key="7">
    <source>
        <dbReference type="ARBA" id="ARBA00022918"/>
    </source>
</evidence>
<dbReference type="PANTHER" id="PTHR37984:SF5">
    <property type="entry name" value="PROTEIN NYNRIN-LIKE"/>
    <property type="match status" value="1"/>
</dbReference>
<dbReference type="OrthoDB" id="10064107at2759"/>
<evidence type="ECO:0000313" key="10">
    <source>
        <dbReference type="Proteomes" id="UP000031668"/>
    </source>
</evidence>
<proteinExistence type="predicted"/>
<evidence type="ECO:0000313" key="9">
    <source>
        <dbReference type="EMBL" id="KII63791.1"/>
    </source>
</evidence>
<dbReference type="Pfam" id="PF00078">
    <property type="entry name" value="RVT_1"/>
    <property type="match status" value="1"/>
</dbReference>
<dbReference type="GO" id="GO:0006508">
    <property type="term" value="P:proteolysis"/>
    <property type="evidence" value="ECO:0007669"/>
    <property type="project" value="UniProtKB-KW"/>
</dbReference>
<dbReference type="PANTHER" id="PTHR37984">
    <property type="entry name" value="PROTEIN CBG26694"/>
    <property type="match status" value="1"/>
</dbReference>
<gene>
    <name evidence="9" type="ORF">RF11_15026</name>
</gene>
<dbReference type="InterPro" id="IPR043128">
    <property type="entry name" value="Rev_trsase/Diguanyl_cyclase"/>
</dbReference>
<keyword evidence="10" id="KW-1185">Reference proteome</keyword>
<feature type="domain" description="Reverse transcriptase" evidence="8">
    <location>
        <begin position="352"/>
        <end position="529"/>
    </location>
</feature>
<keyword evidence="2" id="KW-0808">Transferase</keyword>
<dbReference type="InterPro" id="IPR043502">
    <property type="entry name" value="DNA/RNA_pol_sf"/>
</dbReference>
<dbReference type="PROSITE" id="PS50878">
    <property type="entry name" value="RT_POL"/>
    <property type="match status" value="1"/>
</dbReference>
<keyword evidence="6" id="KW-0378">Hydrolase</keyword>
<dbReference type="Gene3D" id="2.40.70.10">
    <property type="entry name" value="Acid Proteases"/>
    <property type="match status" value="1"/>
</dbReference>
<dbReference type="InterPro" id="IPR021109">
    <property type="entry name" value="Peptidase_aspartic_dom_sf"/>
</dbReference>
<keyword evidence="3" id="KW-0548">Nucleotidyltransferase</keyword>
<dbReference type="InterPro" id="IPR050951">
    <property type="entry name" value="Retrovirus_Pol_polyprotein"/>
</dbReference>
<organism evidence="9 10">
    <name type="scientific">Thelohanellus kitauei</name>
    <name type="common">Myxosporean</name>
    <dbReference type="NCBI Taxonomy" id="669202"/>
    <lineage>
        <taxon>Eukaryota</taxon>
        <taxon>Metazoa</taxon>
        <taxon>Cnidaria</taxon>
        <taxon>Myxozoa</taxon>
        <taxon>Myxosporea</taxon>
        <taxon>Bivalvulida</taxon>
        <taxon>Platysporina</taxon>
        <taxon>Myxobolidae</taxon>
        <taxon>Thelohanellus</taxon>
    </lineage>
</organism>
<keyword evidence="5" id="KW-0255">Endonuclease</keyword>
<accession>A0A0C2MQ75</accession>
<dbReference type="Gene3D" id="3.10.10.10">
    <property type="entry name" value="HIV Type 1 Reverse Transcriptase, subunit A, domain 1"/>
    <property type="match status" value="1"/>
</dbReference>
<evidence type="ECO:0000256" key="2">
    <source>
        <dbReference type="ARBA" id="ARBA00022679"/>
    </source>
</evidence>
<keyword evidence="4" id="KW-0540">Nuclease</keyword>
<name>A0A0C2MQ75_THEKT</name>
<evidence type="ECO:0000256" key="4">
    <source>
        <dbReference type="ARBA" id="ARBA00022722"/>
    </source>
</evidence>
<keyword evidence="1" id="KW-0645">Protease</keyword>
<reference evidence="9 10" key="1">
    <citation type="journal article" date="2014" name="Genome Biol. Evol.">
        <title>The genome of the myxosporean Thelohanellus kitauei shows adaptations to nutrient acquisition within its fish host.</title>
        <authorList>
            <person name="Yang Y."/>
            <person name="Xiong J."/>
            <person name="Zhou Z."/>
            <person name="Huo F."/>
            <person name="Miao W."/>
            <person name="Ran C."/>
            <person name="Liu Y."/>
            <person name="Zhang J."/>
            <person name="Feng J."/>
            <person name="Wang M."/>
            <person name="Wang M."/>
            <person name="Wang L."/>
            <person name="Yao B."/>
        </authorList>
    </citation>
    <scope>NUCLEOTIDE SEQUENCE [LARGE SCALE GENOMIC DNA]</scope>
    <source>
        <strain evidence="9">Wuqing</strain>
    </source>
</reference>
<dbReference type="GO" id="GO:0003964">
    <property type="term" value="F:RNA-directed DNA polymerase activity"/>
    <property type="evidence" value="ECO:0007669"/>
    <property type="project" value="UniProtKB-KW"/>
</dbReference>
<dbReference type="GO" id="GO:0004190">
    <property type="term" value="F:aspartic-type endopeptidase activity"/>
    <property type="evidence" value="ECO:0007669"/>
    <property type="project" value="InterPro"/>
</dbReference>
<dbReference type="InterPro" id="IPR000477">
    <property type="entry name" value="RT_dom"/>
</dbReference>
<evidence type="ECO:0000256" key="6">
    <source>
        <dbReference type="ARBA" id="ARBA00022801"/>
    </source>
</evidence>
<dbReference type="InterPro" id="IPR001969">
    <property type="entry name" value="Aspartic_peptidase_AS"/>
</dbReference>
<dbReference type="FunFam" id="3.10.10.10:FF:000007">
    <property type="entry name" value="Retrovirus-related Pol polyprotein from transposon 17.6-like Protein"/>
    <property type="match status" value="1"/>
</dbReference>
<keyword evidence="7" id="KW-0695">RNA-directed DNA polymerase</keyword>
<dbReference type="AlphaFoldDB" id="A0A0C2MQ75"/>
<dbReference type="PROSITE" id="PS00141">
    <property type="entry name" value="ASP_PROTEASE"/>
    <property type="match status" value="1"/>
</dbReference>
<dbReference type="GO" id="GO:0004519">
    <property type="term" value="F:endonuclease activity"/>
    <property type="evidence" value="ECO:0007669"/>
    <property type="project" value="UniProtKB-KW"/>
</dbReference>
<dbReference type="OMA" id="WVFIIAD"/>
<evidence type="ECO:0000256" key="5">
    <source>
        <dbReference type="ARBA" id="ARBA00022759"/>
    </source>
</evidence>
<protein>
    <submittedName>
        <fullName evidence="9">Transposon Ty3-I Gag-Pol polyprotein</fullName>
    </submittedName>
</protein>
<evidence type="ECO:0000256" key="3">
    <source>
        <dbReference type="ARBA" id="ARBA00022695"/>
    </source>
</evidence>
<dbReference type="Gene3D" id="3.30.70.270">
    <property type="match status" value="2"/>
</dbReference>
<evidence type="ECO:0000259" key="8">
    <source>
        <dbReference type="PROSITE" id="PS50878"/>
    </source>
</evidence>